<gene>
    <name evidence="2" type="ORF">J2Y69_003556</name>
</gene>
<dbReference type="PANTHER" id="PTHR39515:SF2">
    <property type="entry name" value="HTH-TYPE TRANSCRIPTIONAL REGULATOR RV0880"/>
    <property type="match status" value="1"/>
</dbReference>
<name>A0ABU1SH53_9MICO</name>
<dbReference type="InterPro" id="IPR036388">
    <property type="entry name" value="WH-like_DNA-bd_sf"/>
</dbReference>
<dbReference type="Gene3D" id="1.10.10.10">
    <property type="entry name" value="Winged helix-like DNA-binding domain superfamily/Winged helix DNA-binding domain"/>
    <property type="match status" value="1"/>
</dbReference>
<dbReference type="SMART" id="SM00347">
    <property type="entry name" value="HTH_MARR"/>
    <property type="match status" value="1"/>
</dbReference>
<protein>
    <submittedName>
        <fullName evidence="2">DNA-binding MarR family transcriptional regulator</fullName>
    </submittedName>
</protein>
<dbReference type="PROSITE" id="PS50995">
    <property type="entry name" value="HTH_MARR_2"/>
    <property type="match status" value="1"/>
</dbReference>
<evidence type="ECO:0000259" key="1">
    <source>
        <dbReference type="PROSITE" id="PS50995"/>
    </source>
</evidence>
<dbReference type="RefSeq" id="WP_310023210.1">
    <property type="nucleotide sequence ID" value="NZ_JAVDUM010000019.1"/>
</dbReference>
<dbReference type="InterPro" id="IPR036390">
    <property type="entry name" value="WH_DNA-bd_sf"/>
</dbReference>
<dbReference type="InterPro" id="IPR052526">
    <property type="entry name" value="HTH-type_Bedaq_tolerance"/>
</dbReference>
<dbReference type="Proteomes" id="UP001259347">
    <property type="component" value="Unassembled WGS sequence"/>
</dbReference>
<proteinExistence type="predicted"/>
<organism evidence="2 3">
    <name type="scientific">Microbacterium resistens</name>
    <dbReference type="NCBI Taxonomy" id="156977"/>
    <lineage>
        <taxon>Bacteria</taxon>
        <taxon>Bacillati</taxon>
        <taxon>Actinomycetota</taxon>
        <taxon>Actinomycetes</taxon>
        <taxon>Micrococcales</taxon>
        <taxon>Microbacteriaceae</taxon>
        <taxon>Microbacterium</taxon>
    </lineage>
</organism>
<comment type="caution">
    <text evidence="2">The sequence shown here is derived from an EMBL/GenBank/DDBJ whole genome shotgun (WGS) entry which is preliminary data.</text>
</comment>
<reference evidence="2 3" key="1">
    <citation type="submission" date="2023-07" db="EMBL/GenBank/DDBJ databases">
        <title>Sorghum-associated microbial communities from plants grown in Nebraska, USA.</title>
        <authorList>
            <person name="Schachtman D."/>
        </authorList>
    </citation>
    <scope>NUCLEOTIDE SEQUENCE [LARGE SCALE GENOMIC DNA]</scope>
    <source>
        <strain evidence="2 3">2980</strain>
    </source>
</reference>
<dbReference type="PANTHER" id="PTHR39515">
    <property type="entry name" value="CONSERVED PROTEIN"/>
    <property type="match status" value="1"/>
</dbReference>
<accession>A0ABU1SH53</accession>
<evidence type="ECO:0000313" key="2">
    <source>
        <dbReference type="EMBL" id="MDR6868930.1"/>
    </source>
</evidence>
<dbReference type="SUPFAM" id="SSF46785">
    <property type="entry name" value="Winged helix' DNA-binding domain"/>
    <property type="match status" value="1"/>
</dbReference>
<sequence>MDDNQLASRVRQVVHDLKRRFREAGRGPQFDAYGPQQQDVLYRISYSGPSSITELATAERVRHQSMAETVASLRDKGLITVARPPHDRRQVHASITPEGQALIDANFTQRDQWFQSAVAANLTDEEQALLERAVPLLERIARSQ</sequence>
<dbReference type="EMBL" id="JAVDUM010000019">
    <property type="protein sequence ID" value="MDR6868930.1"/>
    <property type="molecule type" value="Genomic_DNA"/>
</dbReference>
<keyword evidence="3" id="KW-1185">Reference proteome</keyword>
<evidence type="ECO:0000313" key="3">
    <source>
        <dbReference type="Proteomes" id="UP001259347"/>
    </source>
</evidence>
<keyword evidence="2" id="KW-0238">DNA-binding</keyword>
<dbReference type="GO" id="GO:0003677">
    <property type="term" value="F:DNA binding"/>
    <property type="evidence" value="ECO:0007669"/>
    <property type="project" value="UniProtKB-KW"/>
</dbReference>
<feature type="domain" description="HTH marR-type" evidence="1">
    <location>
        <begin position="3"/>
        <end position="142"/>
    </location>
</feature>
<dbReference type="Gene3D" id="1.10.287.100">
    <property type="match status" value="1"/>
</dbReference>
<dbReference type="Pfam" id="PF01047">
    <property type="entry name" value="MarR"/>
    <property type="match status" value="1"/>
</dbReference>
<dbReference type="InterPro" id="IPR000835">
    <property type="entry name" value="HTH_MarR-typ"/>
</dbReference>